<keyword evidence="2 7" id="KW-0812">Transmembrane</keyword>
<keyword evidence="4 7" id="KW-0472">Membrane</keyword>
<dbReference type="PANTHER" id="PTHR30518:SF2">
    <property type="entry name" value="ENDOLYTIC MUREIN TRANSGLYCOSYLASE"/>
    <property type="match status" value="1"/>
</dbReference>
<keyword evidence="1 7" id="KW-1003">Cell membrane</keyword>
<evidence type="ECO:0000256" key="3">
    <source>
        <dbReference type="ARBA" id="ARBA00022989"/>
    </source>
</evidence>
<keyword evidence="6 7" id="KW-0961">Cell wall biogenesis/degradation</keyword>
<accession>A0ABW3H6T2</accession>
<evidence type="ECO:0000256" key="5">
    <source>
        <dbReference type="ARBA" id="ARBA00023239"/>
    </source>
</evidence>
<dbReference type="Gene3D" id="3.30.160.60">
    <property type="entry name" value="Classic Zinc Finger"/>
    <property type="match status" value="1"/>
</dbReference>
<organism evidence="8 9">
    <name type="scientific">Sphingomonas canadensis</name>
    <dbReference type="NCBI Taxonomy" id="1219257"/>
    <lineage>
        <taxon>Bacteria</taxon>
        <taxon>Pseudomonadati</taxon>
        <taxon>Pseudomonadota</taxon>
        <taxon>Alphaproteobacteria</taxon>
        <taxon>Sphingomonadales</taxon>
        <taxon>Sphingomonadaceae</taxon>
        <taxon>Sphingomonas</taxon>
    </lineage>
</organism>
<dbReference type="Pfam" id="PF02618">
    <property type="entry name" value="YceG"/>
    <property type="match status" value="1"/>
</dbReference>
<protein>
    <recommendedName>
        <fullName evidence="7">Endolytic murein transglycosylase</fullName>
        <ecNumber evidence="7">4.2.2.29</ecNumber>
    </recommendedName>
    <alternativeName>
        <fullName evidence="7">Peptidoglycan lytic transglycosylase</fullName>
    </alternativeName>
    <alternativeName>
        <fullName evidence="7">Peptidoglycan polymerization terminase</fullName>
    </alternativeName>
</protein>
<dbReference type="InterPro" id="IPR003770">
    <property type="entry name" value="MLTG-like"/>
</dbReference>
<comment type="caution">
    <text evidence="8">The sequence shown here is derived from an EMBL/GenBank/DDBJ whole genome shotgun (WGS) entry which is preliminary data.</text>
</comment>
<keyword evidence="9" id="KW-1185">Reference proteome</keyword>
<evidence type="ECO:0000256" key="6">
    <source>
        <dbReference type="ARBA" id="ARBA00023316"/>
    </source>
</evidence>
<keyword evidence="5 7" id="KW-0456">Lyase</keyword>
<evidence type="ECO:0000256" key="7">
    <source>
        <dbReference type="HAMAP-Rule" id="MF_02065"/>
    </source>
</evidence>
<dbReference type="CDD" id="cd08010">
    <property type="entry name" value="MltG_like"/>
    <property type="match status" value="1"/>
</dbReference>
<gene>
    <name evidence="7 8" type="primary">mltG</name>
    <name evidence="8" type="ORF">ACFQ1E_12665</name>
</gene>
<dbReference type="PANTHER" id="PTHR30518">
    <property type="entry name" value="ENDOLYTIC MUREIN TRANSGLYCOSYLASE"/>
    <property type="match status" value="1"/>
</dbReference>
<keyword evidence="7" id="KW-0997">Cell inner membrane</keyword>
<evidence type="ECO:0000313" key="9">
    <source>
        <dbReference type="Proteomes" id="UP001596977"/>
    </source>
</evidence>
<dbReference type="Proteomes" id="UP001596977">
    <property type="component" value="Unassembled WGS sequence"/>
</dbReference>
<evidence type="ECO:0000313" key="8">
    <source>
        <dbReference type="EMBL" id="MFD0947195.1"/>
    </source>
</evidence>
<dbReference type="RefSeq" id="WP_380916334.1">
    <property type="nucleotide sequence ID" value="NZ_JAPDRA010000005.1"/>
</dbReference>
<name>A0ABW3H6T2_9SPHN</name>
<evidence type="ECO:0000256" key="1">
    <source>
        <dbReference type="ARBA" id="ARBA00022475"/>
    </source>
</evidence>
<comment type="similarity">
    <text evidence="7">Belongs to the transglycosylase MltG family.</text>
</comment>
<feature type="site" description="Important for catalytic activity" evidence="7">
    <location>
        <position position="211"/>
    </location>
</feature>
<proteinExistence type="inferred from homology"/>
<evidence type="ECO:0000256" key="2">
    <source>
        <dbReference type="ARBA" id="ARBA00022692"/>
    </source>
</evidence>
<keyword evidence="3 7" id="KW-1133">Transmembrane helix</keyword>
<reference evidence="9" key="1">
    <citation type="journal article" date="2019" name="Int. J. Syst. Evol. Microbiol.">
        <title>The Global Catalogue of Microorganisms (GCM) 10K type strain sequencing project: providing services to taxonomists for standard genome sequencing and annotation.</title>
        <authorList>
            <consortium name="The Broad Institute Genomics Platform"/>
            <consortium name="The Broad Institute Genome Sequencing Center for Infectious Disease"/>
            <person name="Wu L."/>
            <person name="Ma J."/>
        </authorList>
    </citation>
    <scope>NUCLEOTIDE SEQUENCE [LARGE SCALE GENOMIC DNA]</scope>
    <source>
        <strain evidence="9">CCUG 62982</strain>
    </source>
</reference>
<dbReference type="EMBL" id="JBHTJG010000005">
    <property type="protein sequence ID" value="MFD0947195.1"/>
    <property type="molecule type" value="Genomic_DNA"/>
</dbReference>
<dbReference type="HAMAP" id="MF_02065">
    <property type="entry name" value="MltG"/>
    <property type="match status" value="1"/>
</dbReference>
<comment type="function">
    <text evidence="7">Functions as a peptidoglycan terminase that cleaves nascent peptidoglycan strands endolytically to terminate their elongation.</text>
</comment>
<dbReference type="Gene3D" id="3.30.1490.480">
    <property type="entry name" value="Endolytic murein transglycosylase"/>
    <property type="match status" value="1"/>
</dbReference>
<evidence type="ECO:0000256" key="4">
    <source>
        <dbReference type="ARBA" id="ARBA00023136"/>
    </source>
</evidence>
<comment type="catalytic activity">
    <reaction evidence="7">
        <text>a peptidoglycan chain = a peptidoglycan chain with N-acetyl-1,6-anhydromuramyl-[peptide] at the reducing end + a peptidoglycan chain with N-acetylglucosamine at the non-reducing end.</text>
        <dbReference type="EC" id="4.2.2.29"/>
    </reaction>
</comment>
<dbReference type="NCBIfam" id="TIGR00247">
    <property type="entry name" value="endolytic transglycosylase MltG"/>
    <property type="match status" value="1"/>
</dbReference>
<sequence length="335" mass="36178">MEPVPAPPPRKRKGRAIGCFLLILLLLVAAAGFTALQLWARPGPANANVTVVIPEGASLYRAANELEKAGAIRSAREFALLARLFGGGGQVKAGEFRLLAHQSQSDIFQDLLGGRTLQLKFTVPEGRSAVQVYEALMKAEGLTGSIDVPAEGSVMPDTYAYTRGDSRAAVLARMQKAMADYLQAAWARRKPGIAVNTPEEAVILAAIVEKETGKPEERRMVAGVYSNRLKRGMMLQADPTVIYPVTKGKPLGRRILRSELDAVNDYNTYTMTGLPKGPIANPGRASIDAVLDPAPTSAIYFVADGSGGHVFADTLEQHNANVEKWRALRRERGEM</sequence>
<dbReference type="EC" id="4.2.2.29" evidence="7"/>